<evidence type="ECO:0000313" key="4">
    <source>
        <dbReference type="EMBL" id="MTW03949.1"/>
    </source>
</evidence>
<dbReference type="EMBL" id="WNLA01000012">
    <property type="protein sequence ID" value="MTW03949.1"/>
    <property type="molecule type" value="Genomic_DNA"/>
</dbReference>
<dbReference type="InterPro" id="IPR008756">
    <property type="entry name" value="Peptidase_M56"/>
</dbReference>
<accession>A0A6L6Q3D5</accession>
<gene>
    <name evidence="4" type="ORF">GM668_17860</name>
</gene>
<feature type="transmembrane region" description="Helical" evidence="2">
    <location>
        <begin position="181"/>
        <end position="200"/>
    </location>
</feature>
<dbReference type="CDD" id="cd07341">
    <property type="entry name" value="M56_BlaR1_MecR1_like"/>
    <property type="match status" value="1"/>
</dbReference>
<feature type="region of interest" description="Disordered" evidence="1">
    <location>
        <begin position="344"/>
        <end position="367"/>
    </location>
</feature>
<reference evidence="4 5" key="1">
    <citation type="submission" date="2019-11" db="EMBL/GenBank/DDBJ databases">
        <title>Type strains purchased from KCTC, JCM and DSMZ.</title>
        <authorList>
            <person name="Lu H."/>
        </authorList>
    </citation>
    <scope>NUCLEOTIDE SEQUENCE [LARGE SCALE GENOMIC DNA]</scope>
    <source>
        <strain evidence="4 5">KCTC 42409</strain>
    </source>
</reference>
<organism evidence="4 5">
    <name type="scientific">Pseudoduganella ginsengisoli</name>
    <dbReference type="NCBI Taxonomy" id="1462440"/>
    <lineage>
        <taxon>Bacteria</taxon>
        <taxon>Pseudomonadati</taxon>
        <taxon>Pseudomonadota</taxon>
        <taxon>Betaproteobacteria</taxon>
        <taxon>Burkholderiales</taxon>
        <taxon>Oxalobacteraceae</taxon>
        <taxon>Telluria group</taxon>
        <taxon>Pseudoduganella</taxon>
    </lineage>
</organism>
<feature type="transmembrane region" description="Helical" evidence="2">
    <location>
        <begin position="61"/>
        <end position="85"/>
    </location>
</feature>
<feature type="transmembrane region" description="Helical" evidence="2">
    <location>
        <begin position="34"/>
        <end position="54"/>
    </location>
</feature>
<protein>
    <submittedName>
        <fullName evidence="4">Energy transducer TonB</fullName>
    </submittedName>
</protein>
<keyword evidence="2" id="KW-0812">Transmembrane</keyword>
<dbReference type="InterPro" id="IPR052173">
    <property type="entry name" value="Beta-lactam_resp_regulator"/>
</dbReference>
<evidence type="ECO:0000313" key="5">
    <source>
        <dbReference type="Proteomes" id="UP000484015"/>
    </source>
</evidence>
<sequence length="473" mass="49029">MEHACQTLAALSAALAAATLLVLALRPVLRKVCGAGVVYAAWLLIPLMLAAVLLPRAPQQAVVIMAAPPASATVVIDTIVMPLAAPRVPGAAWITLWMAGSALSLAMMALQHRRFVRSLGALLPAGDADVYRAASDRAGPALVGVLRPRIVLPHDFTVRYTPQEQALILAHERVHAQRGDALANALAGLLLALFWFHPLAHAAIRCFRLDQELACDAAVLDAFPGARRCYADAILKTQLASSGQAFACTWQSTHPLKGRIMSIARPPVAQPVRAAGLCALAMGIAASCTAAWALAPQSDAAAAQPAVASKAPVTVAPGAKPVAPAPKKADAALALAAAAAAPRPAPAATPASSAPAPRPQAAEADRVDVNIQLKVNDSREQSIVMKGVGLGDNTANFSSGEAADRCDYEFRALPAAGGSEFYQISAVVRCANKPPSNPRMVAKLGQPSRMRAGEVKGGNFEGFDMTVMVSKAE</sequence>
<dbReference type="Proteomes" id="UP000484015">
    <property type="component" value="Unassembled WGS sequence"/>
</dbReference>
<dbReference type="PANTHER" id="PTHR34978">
    <property type="entry name" value="POSSIBLE SENSOR-TRANSDUCER PROTEIN BLAR"/>
    <property type="match status" value="1"/>
</dbReference>
<feature type="transmembrane region" description="Helical" evidence="2">
    <location>
        <begin position="91"/>
        <end position="110"/>
    </location>
</feature>
<keyword evidence="5" id="KW-1185">Reference proteome</keyword>
<dbReference type="RefSeq" id="WP_155440301.1">
    <property type="nucleotide sequence ID" value="NZ_WNLA01000012.1"/>
</dbReference>
<proteinExistence type="predicted"/>
<dbReference type="AlphaFoldDB" id="A0A6L6Q3D5"/>
<keyword evidence="2" id="KW-1133">Transmembrane helix</keyword>
<name>A0A6L6Q3D5_9BURK</name>
<feature type="domain" description="Peptidase M56" evidence="3">
    <location>
        <begin position="8"/>
        <end position="263"/>
    </location>
</feature>
<keyword evidence="2" id="KW-0472">Membrane</keyword>
<dbReference type="OrthoDB" id="1628901at2"/>
<dbReference type="PANTHER" id="PTHR34978:SF3">
    <property type="entry name" value="SLR0241 PROTEIN"/>
    <property type="match status" value="1"/>
</dbReference>
<feature type="compositionally biased region" description="Low complexity" evidence="1">
    <location>
        <begin position="344"/>
        <end position="362"/>
    </location>
</feature>
<comment type="caution">
    <text evidence="4">The sequence shown here is derived from an EMBL/GenBank/DDBJ whole genome shotgun (WGS) entry which is preliminary data.</text>
</comment>
<evidence type="ECO:0000259" key="3">
    <source>
        <dbReference type="Pfam" id="PF05569"/>
    </source>
</evidence>
<evidence type="ECO:0000256" key="2">
    <source>
        <dbReference type="SAM" id="Phobius"/>
    </source>
</evidence>
<evidence type="ECO:0000256" key="1">
    <source>
        <dbReference type="SAM" id="MobiDB-lite"/>
    </source>
</evidence>
<dbReference type="Pfam" id="PF05569">
    <property type="entry name" value="Peptidase_M56"/>
    <property type="match status" value="1"/>
</dbReference>